<sequence>MIDSLSASMGLAATDPVFWMPLALMLLVTVLLLGLLLLDGIALGTGLLLPWVSAERRALLLDLIAPWQAANERWLPIMLGVSIAGFPIAWSVMIEGLYVPFLMLVCGALLRSIAMRLARHVWLYGLGSLLGALGFGLVLAAYVTGQRFHWSFVAFDLVVSLAMVAAFALLAASWLVIKLQGELANRLAKLAAAAARWTAAGMVALSFMLALANPAIFYKWTHGNNLEMAGVWWLVMLVAFVWLDRLLRSWEHHHAQSLRVPVFLSWLLLALMFAGVVYSIFPFLVLDELTLWDAAAPVAPLSLVALAAGVIAVVGLAAQVWDYRRLLAVESGTQRQ</sequence>
<comment type="similarity">
    <text evidence="2">Belongs to the cytochrome ubiquinol oxidase subunit 2 family.</text>
</comment>
<organism evidence="8 9">
    <name type="scientific">Orrella daihaiensis</name>
    <dbReference type="NCBI Taxonomy" id="2782176"/>
    <lineage>
        <taxon>Bacteria</taxon>
        <taxon>Pseudomonadati</taxon>
        <taxon>Pseudomonadota</taxon>
        <taxon>Betaproteobacteria</taxon>
        <taxon>Burkholderiales</taxon>
        <taxon>Alcaligenaceae</taxon>
        <taxon>Orrella</taxon>
    </lineage>
</organism>
<evidence type="ECO:0000256" key="6">
    <source>
        <dbReference type="ARBA" id="ARBA00023136"/>
    </source>
</evidence>
<accession>A0ABY4AQL8</accession>
<dbReference type="Pfam" id="PF02322">
    <property type="entry name" value="Cyt_bd_oxida_II"/>
    <property type="match status" value="1"/>
</dbReference>
<evidence type="ECO:0000256" key="7">
    <source>
        <dbReference type="SAM" id="Phobius"/>
    </source>
</evidence>
<evidence type="ECO:0000256" key="2">
    <source>
        <dbReference type="ARBA" id="ARBA00007543"/>
    </source>
</evidence>
<keyword evidence="9" id="KW-1185">Reference proteome</keyword>
<reference evidence="8 9" key="1">
    <citation type="submission" date="2020-11" db="EMBL/GenBank/DDBJ databases">
        <title>Algicoccus daihaiensis sp.nov., isolated from Daihai Lake in Inner Mongolia.</title>
        <authorList>
            <person name="Kai J."/>
        </authorList>
    </citation>
    <scope>NUCLEOTIDE SEQUENCE [LARGE SCALE GENOMIC DNA]</scope>
    <source>
        <strain evidence="9">f23</strain>
    </source>
</reference>
<dbReference type="EMBL" id="CP063982">
    <property type="protein sequence ID" value="UOD51322.1"/>
    <property type="molecule type" value="Genomic_DNA"/>
</dbReference>
<feature type="transmembrane region" description="Helical" evidence="7">
    <location>
        <begin position="260"/>
        <end position="281"/>
    </location>
</feature>
<evidence type="ECO:0000256" key="4">
    <source>
        <dbReference type="ARBA" id="ARBA00022692"/>
    </source>
</evidence>
<dbReference type="PANTHER" id="PTHR43141:SF4">
    <property type="entry name" value="CYTOCHROME BD2 SUBUNIT II"/>
    <property type="match status" value="1"/>
</dbReference>
<feature type="transmembrane region" description="Helical" evidence="7">
    <location>
        <begin position="20"/>
        <end position="53"/>
    </location>
</feature>
<keyword evidence="5 7" id="KW-1133">Transmembrane helix</keyword>
<dbReference type="PANTHER" id="PTHR43141">
    <property type="entry name" value="CYTOCHROME BD2 SUBUNIT II"/>
    <property type="match status" value="1"/>
</dbReference>
<evidence type="ECO:0000256" key="3">
    <source>
        <dbReference type="ARBA" id="ARBA00022475"/>
    </source>
</evidence>
<comment type="subcellular location">
    <subcellularLocation>
        <location evidence="1">Cell membrane</location>
        <topology evidence="1">Multi-pass membrane protein</topology>
    </subcellularLocation>
</comment>
<feature type="transmembrane region" description="Helical" evidence="7">
    <location>
        <begin position="97"/>
        <end position="114"/>
    </location>
</feature>
<keyword evidence="6 7" id="KW-0472">Membrane</keyword>
<gene>
    <name evidence="8" type="ORF">DHf2319_05650</name>
</gene>
<dbReference type="Proteomes" id="UP000831607">
    <property type="component" value="Chromosome"/>
</dbReference>
<evidence type="ECO:0000313" key="8">
    <source>
        <dbReference type="EMBL" id="UOD51322.1"/>
    </source>
</evidence>
<feature type="transmembrane region" description="Helical" evidence="7">
    <location>
        <begin position="301"/>
        <end position="321"/>
    </location>
</feature>
<feature type="transmembrane region" description="Helical" evidence="7">
    <location>
        <begin position="150"/>
        <end position="177"/>
    </location>
</feature>
<evidence type="ECO:0000313" key="9">
    <source>
        <dbReference type="Proteomes" id="UP000831607"/>
    </source>
</evidence>
<feature type="transmembrane region" description="Helical" evidence="7">
    <location>
        <begin position="197"/>
        <end position="218"/>
    </location>
</feature>
<keyword evidence="4 7" id="KW-0812">Transmembrane</keyword>
<feature type="transmembrane region" description="Helical" evidence="7">
    <location>
        <begin position="230"/>
        <end position="248"/>
    </location>
</feature>
<feature type="transmembrane region" description="Helical" evidence="7">
    <location>
        <begin position="121"/>
        <end position="144"/>
    </location>
</feature>
<evidence type="ECO:0000256" key="1">
    <source>
        <dbReference type="ARBA" id="ARBA00004651"/>
    </source>
</evidence>
<name>A0ABY4AQL8_9BURK</name>
<dbReference type="RefSeq" id="WP_243479787.1">
    <property type="nucleotide sequence ID" value="NZ_CP063982.1"/>
</dbReference>
<proteinExistence type="inferred from homology"/>
<protein>
    <submittedName>
        <fullName evidence="8">Cytochrome d ubiquinol oxidase subunit II</fullName>
    </submittedName>
</protein>
<evidence type="ECO:0000256" key="5">
    <source>
        <dbReference type="ARBA" id="ARBA00022989"/>
    </source>
</evidence>
<dbReference type="InterPro" id="IPR003317">
    <property type="entry name" value="Cyt-d_oxidase_su2"/>
</dbReference>
<keyword evidence="3" id="KW-1003">Cell membrane</keyword>